<dbReference type="Proteomes" id="UP000515472">
    <property type="component" value="Chromosome"/>
</dbReference>
<evidence type="ECO:0000313" key="2">
    <source>
        <dbReference type="Proteomes" id="UP000515472"/>
    </source>
</evidence>
<dbReference type="EMBL" id="AP023213">
    <property type="protein sequence ID" value="BCO11181.1"/>
    <property type="molecule type" value="Genomic_DNA"/>
</dbReference>
<dbReference type="AlphaFoldDB" id="A0A7R7FRV3"/>
<sequence length="44" mass="5567">MFLERILWLVIWRLLQVFWRYVHIIARGKLLYWFYLGVSILGFH</sequence>
<evidence type="ECO:0000313" key="1">
    <source>
        <dbReference type="EMBL" id="BCO11181.1"/>
    </source>
</evidence>
<reference evidence="1 2" key="1">
    <citation type="submission" date="2020-06" db="EMBL/GenBank/DDBJ databases">
        <title>Interaction of electrochemicaly active bacteria, Geobacter bremensis R4 on different carbon anode.</title>
        <authorList>
            <person name="Meng L."/>
            <person name="Yoshida N."/>
        </authorList>
    </citation>
    <scope>NUCLEOTIDE SEQUENCE [LARGE SCALE GENOMIC DNA]</scope>
    <source>
        <strain evidence="1 2">R4</strain>
    </source>
</reference>
<accession>A0A7R7FRV3</accession>
<keyword evidence="2" id="KW-1185">Reference proteome</keyword>
<proteinExistence type="predicted"/>
<protein>
    <submittedName>
        <fullName evidence="1">Uncharacterized protein</fullName>
    </submittedName>
</protein>
<organism evidence="1 2">
    <name type="scientific">Citrifermentans bremense</name>
    <dbReference type="NCBI Taxonomy" id="60035"/>
    <lineage>
        <taxon>Bacteria</taxon>
        <taxon>Pseudomonadati</taxon>
        <taxon>Thermodesulfobacteriota</taxon>
        <taxon>Desulfuromonadia</taxon>
        <taxon>Geobacterales</taxon>
        <taxon>Geobacteraceae</taxon>
        <taxon>Citrifermentans</taxon>
    </lineage>
</organism>
<gene>
    <name evidence="1" type="ORF">GEOBRER4_n0519</name>
</gene>
<name>A0A7R7FRV3_9BACT</name>